<organism evidence="1 2">
    <name type="scientific">Elysia marginata</name>
    <dbReference type="NCBI Taxonomy" id="1093978"/>
    <lineage>
        <taxon>Eukaryota</taxon>
        <taxon>Metazoa</taxon>
        <taxon>Spiralia</taxon>
        <taxon>Lophotrochozoa</taxon>
        <taxon>Mollusca</taxon>
        <taxon>Gastropoda</taxon>
        <taxon>Heterobranchia</taxon>
        <taxon>Euthyneura</taxon>
        <taxon>Panpulmonata</taxon>
        <taxon>Sacoglossa</taxon>
        <taxon>Placobranchoidea</taxon>
        <taxon>Plakobranchidae</taxon>
        <taxon>Elysia</taxon>
    </lineage>
</organism>
<comment type="caution">
    <text evidence="1">The sequence shown here is derived from an EMBL/GenBank/DDBJ whole genome shotgun (WGS) entry which is preliminary data.</text>
</comment>
<accession>A0AAV4EHN5</accession>
<evidence type="ECO:0000313" key="2">
    <source>
        <dbReference type="Proteomes" id="UP000762676"/>
    </source>
</evidence>
<evidence type="ECO:0000313" key="1">
    <source>
        <dbReference type="EMBL" id="GFR60299.1"/>
    </source>
</evidence>
<keyword evidence="2" id="KW-1185">Reference proteome</keyword>
<dbReference type="Proteomes" id="UP000762676">
    <property type="component" value="Unassembled WGS sequence"/>
</dbReference>
<name>A0AAV4EHN5_9GAST</name>
<gene>
    <name evidence="1" type="ORF">ElyMa_003526500</name>
</gene>
<proteinExistence type="predicted"/>
<reference evidence="1 2" key="1">
    <citation type="journal article" date="2021" name="Elife">
        <title>Chloroplast acquisition without the gene transfer in kleptoplastic sea slugs, Plakobranchus ocellatus.</title>
        <authorList>
            <person name="Maeda T."/>
            <person name="Takahashi S."/>
            <person name="Yoshida T."/>
            <person name="Shimamura S."/>
            <person name="Takaki Y."/>
            <person name="Nagai Y."/>
            <person name="Toyoda A."/>
            <person name="Suzuki Y."/>
            <person name="Arimoto A."/>
            <person name="Ishii H."/>
            <person name="Satoh N."/>
            <person name="Nishiyama T."/>
            <person name="Hasebe M."/>
            <person name="Maruyama T."/>
            <person name="Minagawa J."/>
            <person name="Obokata J."/>
            <person name="Shigenobu S."/>
        </authorList>
    </citation>
    <scope>NUCLEOTIDE SEQUENCE [LARGE SCALE GENOMIC DNA]</scope>
</reference>
<protein>
    <submittedName>
        <fullName evidence="1">Uncharacterized protein</fullName>
    </submittedName>
</protein>
<sequence>MTKRRPPVPVDLVGQKTVLMYTEPMGRVEGCRKRGRPAMSLMNSITTIVLMSLDKVVHRSREGESWRAVVASIREATIENSVADE</sequence>
<dbReference type="AlphaFoldDB" id="A0AAV4EHN5"/>
<dbReference type="EMBL" id="BMAT01007234">
    <property type="protein sequence ID" value="GFR60299.1"/>
    <property type="molecule type" value="Genomic_DNA"/>
</dbReference>